<keyword evidence="2" id="KW-1185">Reference proteome</keyword>
<dbReference type="Proteomes" id="UP000005139">
    <property type="component" value="Unassembled WGS sequence"/>
</dbReference>
<dbReference type="AlphaFoldDB" id="A1HQX0"/>
<dbReference type="RefSeq" id="WP_007289431.1">
    <property type="nucleotide sequence ID" value="NZ_AAWL01000009.1"/>
</dbReference>
<dbReference type="EMBL" id="AAWL01000009">
    <property type="protein sequence ID" value="EAX47480.1"/>
    <property type="molecule type" value="Genomic_DNA"/>
</dbReference>
<comment type="caution">
    <text evidence="1">The sequence shown here is derived from an EMBL/GenBank/DDBJ whole genome shotgun (WGS) entry which is preliminary data.</text>
</comment>
<name>A1HQX0_9FIRM</name>
<proteinExistence type="predicted"/>
<dbReference type="eggNOG" id="COG3829">
    <property type="taxonomic scope" value="Bacteria"/>
</dbReference>
<sequence length="118" mass="13340">MNKINWGIIATGTIAKKFAATIAQLADCVEMNDKACQVFEKYGGSQLIGQNVFTCHSEPSRKKLAYLITNQETNCYTIEKNGIKKLIYQTPWYKDGQFGGLVELSLEIPFEMPHFVRT</sequence>
<reference evidence="1 2" key="2">
    <citation type="submission" date="2007-01" db="EMBL/GenBank/DDBJ databases">
        <title>Sequencing of the draft genome and assembly of Thermosinus carboxydivorans Nor1.</title>
        <authorList>
            <consortium name="US DOE Joint Genome Institute (JGI-PGF)"/>
            <person name="Copeland A."/>
            <person name="Lucas S."/>
            <person name="Lapidus A."/>
            <person name="Barry K."/>
            <person name="Glavina del Rio T."/>
            <person name="Dalin E."/>
            <person name="Tice H."/>
            <person name="Bruce D."/>
            <person name="Pitluck S."/>
            <person name="Richardson P."/>
        </authorList>
    </citation>
    <scope>NUCLEOTIDE SEQUENCE [LARGE SCALE GENOMIC DNA]</scope>
    <source>
        <strain evidence="1 2">Nor1</strain>
    </source>
</reference>
<reference evidence="1 2" key="1">
    <citation type="submission" date="2007-01" db="EMBL/GenBank/DDBJ databases">
        <title>Annotation of the draft genome assembly of Thermosinus carboxydivorans Nor1.</title>
        <authorList>
            <consortium name="US DOE Joint Genome Institute (JGI-ORNL)"/>
            <person name="Larimer F."/>
            <person name="Land M."/>
            <person name="Hauser L."/>
        </authorList>
    </citation>
    <scope>NUCLEOTIDE SEQUENCE [LARGE SCALE GENOMIC DNA]</scope>
    <source>
        <strain evidence="1 2">Nor1</strain>
    </source>
</reference>
<organism evidence="1 2">
    <name type="scientific">Thermosinus carboxydivorans Nor1</name>
    <dbReference type="NCBI Taxonomy" id="401526"/>
    <lineage>
        <taxon>Bacteria</taxon>
        <taxon>Bacillati</taxon>
        <taxon>Bacillota</taxon>
        <taxon>Negativicutes</taxon>
        <taxon>Selenomonadales</taxon>
        <taxon>Sporomusaceae</taxon>
        <taxon>Thermosinus</taxon>
    </lineage>
</organism>
<accession>A1HQX0</accession>
<protein>
    <submittedName>
        <fullName evidence="1">Uncharacterized protein</fullName>
    </submittedName>
</protein>
<evidence type="ECO:0000313" key="1">
    <source>
        <dbReference type="EMBL" id="EAX47480.1"/>
    </source>
</evidence>
<gene>
    <name evidence="1" type="ORF">TcarDRAFT_1215</name>
</gene>
<evidence type="ECO:0000313" key="2">
    <source>
        <dbReference type="Proteomes" id="UP000005139"/>
    </source>
</evidence>